<evidence type="ECO:0000313" key="1">
    <source>
        <dbReference type="EMBL" id="OBV12175.1"/>
    </source>
</evidence>
<accession>A0A1A7BLZ0</accession>
<sequence>MLLAICAARFRQSQWTSGRGAGVQTARVKREVLGKDRCAAGADDVRCPPLHAG</sequence>
<protein>
    <submittedName>
        <fullName evidence="1">Uncharacterized protein</fullName>
    </submittedName>
</protein>
<comment type="caution">
    <text evidence="1">The sequence shown here is derived from an EMBL/GenBank/DDBJ whole genome shotgun (WGS) entry which is preliminary data.</text>
</comment>
<proteinExistence type="predicted"/>
<dbReference type="EMBL" id="LZYB01000001">
    <property type="protein sequence ID" value="OBV12175.1"/>
    <property type="molecule type" value="Genomic_DNA"/>
</dbReference>
<name>A0A1A7BLZ0_9SPHN</name>
<dbReference type="Proteomes" id="UP000092484">
    <property type="component" value="Unassembled WGS sequence"/>
</dbReference>
<gene>
    <name evidence="1" type="ORF">I603_0306</name>
</gene>
<keyword evidence="2" id="KW-1185">Reference proteome</keyword>
<evidence type="ECO:0000313" key="2">
    <source>
        <dbReference type="Proteomes" id="UP000092484"/>
    </source>
</evidence>
<reference evidence="1 2" key="1">
    <citation type="submission" date="2016-06" db="EMBL/GenBank/DDBJ databases">
        <title>Genome sequence of Porphyrobacter dokdonensis DSW-74.</title>
        <authorList>
            <person name="Kim J.F."/>
            <person name="Song J.Y."/>
        </authorList>
    </citation>
    <scope>NUCLEOTIDE SEQUENCE [LARGE SCALE GENOMIC DNA]</scope>
    <source>
        <strain evidence="1 2">DSW-74</strain>
    </source>
</reference>
<dbReference type="AlphaFoldDB" id="A0A1A7BLZ0"/>
<organism evidence="1 2">
    <name type="scientific">Erythrobacter dokdonensis DSW-74</name>
    <dbReference type="NCBI Taxonomy" id="1300349"/>
    <lineage>
        <taxon>Bacteria</taxon>
        <taxon>Pseudomonadati</taxon>
        <taxon>Pseudomonadota</taxon>
        <taxon>Alphaproteobacteria</taxon>
        <taxon>Sphingomonadales</taxon>
        <taxon>Erythrobacteraceae</taxon>
        <taxon>Erythrobacter/Porphyrobacter group</taxon>
        <taxon>Erythrobacter</taxon>
    </lineage>
</organism>